<organism evidence="9 10">
    <name type="scientific">Vermiconidia calcicola</name>
    <dbReference type="NCBI Taxonomy" id="1690605"/>
    <lineage>
        <taxon>Eukaryota</taxon>
        <taxon>Fungi</taxon>
        <taxon>Dikarya</taxon>
        <taxon>Ascomycota</taxon>
        <taxon>Pezizomycotina</taxon>
        <taxon>Dothideomycetes</taxon>
        <taxon>Dothideomycetidae</taxon>
        <taxon>Mycosphaerellales</taxon>
        <taxon>Extremaceae</taxon>
        <taxon>Vermiconidia</taxon>
    </lineage>
</organism>
<dbReference type="PANTHER" id="PTHR31944">
    <property type="entry name" value="HEME-RESPONSIVE ZINC FINGER TRANSCRIPTION FACTOR HAP1"/>
    <property type="match status" value="1"/>
</dbReference>
<evidence type="ECO:0000256" key="7">
    <source>
        <dbReference type="SAM" id="MobiDB-lite"/>
    </source>
</evidence>
<keyword evidence="5" id="KW-0804">Transcription</keyword>
<dbReference type="GO" id="GO:0001228">
    <property type="term" value="F:DNA-binding transcription activator activity, RNA polymerase II-specific"/>
    <property type="evidence" value="ECO:0007669"/>
    <property type="project" value="TreeGrafter"/>
</dbReference>
<evidence type="ECO:0000256" key="4">
    <source>
        <dbReference type="ARBA" id="ARBA00023125"/>
    </source>
</evidence>
<dbReference type="EMBL" id="JAXLQG010000001">
    <property type="protein sequence ID" value="KAK5545796.1"/>
    <property type="molecule type" value="Genomic_DNA"/>
</dbReference>
<comment type="caution">
    <text evidence="9">The sequence shown here is derived from an EMBL/GenBank/DDBJ whole genome shotgun (WGS) entry which is preliminary data.</text>
</comment>
<dbReference type="CDD" id="cd12148">
    <property type="entry name" value="fungal_TF_MHR"/>
    <property type="match status" value="1"/>
</dbReference>
<gene>
    <name evidence="9" type="ORF">LTR25_000806</name>
</gene>
<dbReference type="InterPro" id="IPR036864">
    <property type="entry name" value="Zn2-C6_fun-type_DNA-bd_sf"/>
</dbReference>
<evidence type="ECO:0000256" key="2">
    <source>
        <dbReference type="ARBA" id="ARBA00022833"/>
    </source>
</evidence>
<evidence type="ECO:0000256" key="5">
    <source>
        <dbReference type="ARBA" id="ARBA00023163"/>
    </source>
</evidence>
<keyword evidence="4" id="KW-0238">DNA-binding</keyword>
<dbReference type="PROSITE" id="PS50048">
    <property type="entry name" value="ZN2_CY6_FUNGAL_2"/>
    <property type="match status" value="1"/>
</dbReference>
<evidence type="ECO:0000256" key="6">
    <source>
        <dbReference type="ARBA" id="ARBA00023242"/>
    </source>
</evidence>
<accession>A0AAV9QKW3</accession>
<evidence type="ECO:0000313" key="9">
    <source>
        <dbReference type="EMBL" id="KAK5545796.1"/>
    </source>
</evidence>
<dbReference type="InterPro" id="IPR001138">
    <property type="entry name" value="Zn2Cys6_DnaBD"/>
</dbReference>
<dbReference type="InterPro" id="IPR051430">
    <property type="entry name" value="Fungal_TF_Env_Response"/>
</dbReference>
<feature type="region of interest" description="Disordered" evidence="7">
    <location>
        <begin position="61"/>
        <end position="86"/>
    </location>
</feature>
<dbReference type="PROSITE" id="PS00463">
    <property type="entry name" value="ZN2_CY6_FUNGAL_1"/>
    <property type="match status" value="1"/>
</dbReference>
<dbReference type="PANTHER" id="PTHR31944:SF131">
    <property type="entry name" value="HEME-RESPONSIVE ZINC FINGER TRANSCRIPTION FACTOR HAP1"/>
    <property type="match status" value="1"/>
</dbReference>
<dbReference type="GO" id="GO:0005634">
    <property type="term" value="C:nucleus"/>
    <property type="evidence" value="ECO:0007669"/>
    <property type="project" value="TreeGrafter"/>
</dbReference>
<evidence type="ECO:0000256" key="1">
    <source>
        <dbReference type="ARBA" id="ARBA00022723"/>
    </source>
</evidence>
<keyword evidence="1" id="KW-0479">Metal-binding</keyword>
<dbReference type="Gene3D" id="4.10.240.10">
    <property type="entry name" value="Zn(2)-C6 fungal-type DNA-binding domain"/>
    <property type="match status" value="1"/>
</dbReference>
<name>A0AAV9QKW3_9PEZI</name>
<feature type="region of interest" description="Disordered" evidence="7">
    <location>
        <begin position="605"/>
        <end position="626"/>
    </location>
</feature>
<dbReference type="Proteomes" id="UP001345827">
    <property type="component" value="Unassembled WGS sequence"/>
</dbReference>
<feature type="domain" description="Zn(2)-C6 fungal-type" evidence="8">
    <location>
        <begin position="21"/>
        <end position="52"/>
    </location>
</feature>
<feature type="compositionally biased region" description="Polar residues" evidence="7">
    <location>
        <begin position="605"/>
        <end position="621"/>
    </location>
</feature>
<dbReference type="Pfam" id="PF00172">
    <property type="entry name" value="Zn_clus"/>
    <property type="match status" value="1"/>
</dbReference>
<keyword evidence="10" id="KW-1185">Reference proteome</keyword>
<evidence type="ECO:0000313" key="10">
    <source>
        <dbReference type="Proteomes" id="UP001345827"/>
    </source>
</evidence>
<dbReference type="SUPFAM" id="SSF57701">
    <property type="entry name" value="Zn2/Cys6 DNA-binding domain"/>
    <property type="match status" value="1"/>
</dbReference>
<protein>
    <recommendedName>
        <fullName evidence="8">Zn(2)-C6 fungal-type domain-containing protein</fullName>
    </recommendedName>
</protein>
<evidence type="ECO:0000259" key="8">
    <source>
        <dbReference type="PROSITE" id="PS50048"/>
    </source>
</evidence>
<dbReference type="SMART" id="SM00066">
    <property type="entry name" value="GAL4"/>
    <property type="match status" value="1"/>
</dbReference>
<keyword evidence="2" id="KW-0862">Zinc</keyword>
<dbReference type="GO" id="GO:0008270">
    <property type="term" value="F:zinc ion binding"/>
    <property type="evidence" value="ECO:0007669"/>
    <property type="project" value="InterPro"/>
</dbReference>
<keyword evidence="3" id="KW-0805">Transcription regulation</keyword>
<keyword evidence="6" id="KW-0539">Nucleus</keyword>
<reference evidence="9 10" key="1">
    <citation type="submission" date="2023-06" db="EMBL/GenBank/DDBJ databases">
        <title>Black Yeasts Isolated from many extreme environments.</title>
        <authorList>
            <person name="Coleine C."/>
            <person name="Stajich J.E."/>
            <person name="Selbmann L."/>
        </authorList>
    </citation>
    <scope>NUCLEOTIDE SEQUENCE [LARGE SCALE GENOMIC DNA]</scope>
    <source>
        <strain evidence="9 10">CCFEE 5887</strain>
    </source>
</reference>
<dbReference type="GO" id="GO:0000978">
    <property type="term" value="F:RNA polymerase II cis-regulatory region sequence-specific DNA binding"/>
    <property type="evidence" value="ECO:0007669"/>
    <property type="project" value="TreeGrafter"/>
</dbReference>
<dbReference type="AlphaFoldDB" id="A0AAV9QKW3"/>
<sequence>MSDASGTLAPGASKRPRPVISCLECRRKKLKCDRLDPCQQCIKIGRPGRCTYQSGQEPVPNTAYLRGHPSKRQRLNTPAAEDGNGDTAALEDYHSPVPHSTGKGVVEDLQERVARLERALLAHAPEPDGELTARESVAPVARTEEHEQQIQIPAVSANLSSQFPDACAFMAKLAHDPDLATLRVDVKTVHHAVEMNNHTIWHEQVTTVPTGQRPLELPPLHVCERLTTLYFDNMEHCFRILHAPAFREQLKILFTDGAGEQACSFGFIPLLFGVLSIGASVGTHGECEIGASTSILHPSRVLGVMRNFLSSVRLRQRYLLPVLQVRMLVLVCQWSYLGRADDLFILSGEILRDALIMKLNQDPSTLDGISVFEGEVRRRMWMTVVEIDLMLCILCKIPCTVPPYTSRPPQNINDDEIYDGIAALPASRPTEEWTDGLCQHVLSQSFPLRLAACKQMDGTGHIKLTELLVYTRDVEKVLSDLPSPLRFSYMGDQASKTPPRLMARMELDFSIRRPLMHLYTCFAASPNAYDIQQECTDGFLQSCLMITTFQDLFDPRYSEIDVPRPEGYWDFFHNLYRHELGQAILGLCLEIKRLGNIRTDASTVDTPASASASQAPGTSTAVAPIDGGISATAPTAAPLRVQPGYTKSSLVHSVQDTLEPMKLRLAHPGANFKDIVYFTVVLTSLLPEHAPEQTKETTIRRALQDLVQDCHAQLQRDNVQLLLADSSPDALGGAASSGQEALPPPTGYSYDPVWTGFPVIELFEPLDVYDPPASNDR</sequence>
<dbReference type="CDD" id="cd00067">
    <property type="entry name" value="GAL4"/>
    <property type="match status" value="1"/>
</dbReference>
<proteinExistence type="predicted"/>
<evidence type="ECO:0000256" key="3">
    <source>
        <dbReference type="ARBA" id="ARBA00023015"/>
    </source>
</evidence>